<keyword evidence="2" id="KW-0472">Membrane</keyword>
<protein>
    <submittedName>
        <fullName evidence="3">Putative dihydroxyacetone phosphate acyltransferase</fullName>
    </submittedName>
</protein>
<feature type="transmembrane region" description="Helical" evidence="2">
    <location>
        <begin position="12"/>
        <end position="32"/>
    </location>
</feature>
<dbReference type="RefSeq" id="XP_029223592.1">
    <property type="nucleotide sequence ID" value="XM_029376322.1"/>
</dbReference>
<feature type="transmembrane region" description="Helical" evidence="2">
    <location>
        <begin position="184"/>
        <end position="205"/>
    </location>
</feature>
<keyword evidence="2" id="KW-1133">Transmembrane helix</keyword>
<feature type="region of interest" description="Disordered" evidence="1">
    <location>
        <begin position="267"/>
        <end position="323"/>
    </location>
</feature>
<evidence type="ECO:0000256" key="2">
    <source>
        <dbReference type="SAM" id="Phobius"/>
    </source>
</evidence>
<feature type="transmembrane region" description="Helical" evidence="2">
    <location>
        <begin position="130"/>
        <end position="153"/>
    </location>
</feature>
<proteinExistence type="predicted"/>
<dbReference type="EMBL" id="MKKU01001141">
    <property type="protein sequence ID" value="RNE97397.1"/>
    <property type="molecule type" value="Genomic_DNA"/>
</dbReference>
<keyword evidence="3" id="KW-0012">Acyltransferase</keyword>
<dbReference type="Proteomes" id="UP000284403">
    <property type="component" value="Unassembled WGS sequence"/>
</dbReference>
<dbReference type="GeneID" id="40323116"/>
<reference evidence="3 4" key="1">
    <citation type="journal article" date="2018" name="BMC Genomics">
        <title>Genomic comparison of Trypanosoma conorhini and Trypanosoma rangeli to Trypanosoma cruzi strains of high and low virulence.</title>
        <authorList>
            <person name="Bradwell K.R."/>
            <person name="Koparde V.N."/>
            <person name="Matveyev A.V."/>
            <person name="Serrano M.G."/>
            <person name="Alves J.M."/>
            <person name="Parikh H."/>
            <person name="Huang B."/>
            <person name="Lee V."/>
            <person name="Espinosa-Alvarez O."/>
            <person name="Ortiz P.A."/>
            <person name="Costa-Martins A.G."/>
            <person name="Teixeira M.M."/>
            <person name="Buck G.A."/>
        </authorList>
    </citation>
    <scope>NUCLEOTIDE SEQUENCE [LARGE SCALE GENOMIC DNA]</scope>
    <source>
        <strain evidence="3 4">025E</strain>
    </source>
</reference>
<evidence type="ECO:0000313" key="4">
    <source>
        <dbReference type="Proteomes" id="UP000284403"/>
    </source>
</evidence>
<evidence type="ECO:0000313" key="3">
    <source>
        <dbReference type="EMBL" id="RNE97397.1"/>
    </source>
</evidence>
<accession>A0A422MW15</accession>
<dbReference type="GO" id="GO:0016746">
    <property type="term" value="F:acyltransferase activity"/>
    <property type="evidence" value="ECO:0007669"/>
    <property type="project" value="UniProtKB-KW"/>
</dbReference>
<name>A0A422MW15_9TRYP</name>
<keyword evidence="2" id="KW-0812">Transmembrane</keyword>
<feature type="transmembrane region" description="Helical" evidence="2">
    <location>
        <begin position="94"/>
        <end position="118"/>
    </location>
</feature>
<dbReference type="AlphaFoldDB" id="A0A422MW15"/>
<keyword evidence="3" id="KW-0808">Transferase</keyword>
<sequence>MVLALCHFLPRDVVLQFGLFLLLVSCILQAILVGNHGKESGSGTIVARDGAVGAGEIVHIGARPAMYTAAGAKICAWSNNSDLISVGCARFVEAFHVVIGLLLSSFIVSVLSLLFAMFCVVPMSRTTTSLVLLTQLSLFFPALLHTAAIGFFFQRCEHYAKDVASRSVFSDAKVKFRLGYLPKLAIASEVCLGVGFSMLFIRLLLTLFYRQSLKKRDVVRRDIGRFMRHHLVNDDWERQKAVLQSHARSVQLEMVACEVDAGAAKRNRGGVGGAANGETEEDGSEGFTFRPTPAHSVIALETGKGAGTSSVANEPSCHPPSEP</sequence>
<keyword evidence="4" id="KW-1185">Reference proteome</keyword>
<evidence type="ECO:0000256" key="1">
    <source>
        <dbReference type="SAM" id="MobiDB-lite"/>
    </source>
</evidence>
<comment type="caution">
    <text evidence="3">The sequence shown here is derived from an EMBL/GenBank/DDBJ whole genome shotgun (WGS) entry which is preliminary data.</text>
</comment>
<gene>
    <name evidence="3" type="ORF">Tco025E_09505</name>
</gene>
<organism evidence="3 4">
    <name type="scientific">Trypanosoma conorhini</name>
    <dbReference type="NCBI Taxonomy" id="83891"/>
    <lineage>
        <taxon>Eukaryota</taxon>
        <taxon>Discoba</taxon>
        <taxon>Euglenozoa</taxon>
        <taxon>Kinetoplastea</taxon>
        <taxon>Metakinetoplastina</taxon>
        <taxon>Trypanosomatida</taxon>
        <taxon>Trypanosomatidae</taxon>
        <taxon>Trypanosoma</taxon>
    </lineage>
</organism>
<dbReference type="OrthoDB" id="246255at2759"/>